<accession>A0ABU6APK3</accession>
<dbReference type="Proteomes" id="UP001348098">
    <property type="component" value="Unassembled WGS sequence"/>
</dbReference>
<reference evidence="1 2" key="1">
    <citation type="submission" date="2023-12" db="EMBL/GenBank/DDBJ databases">
        <title>novel species in genus Nocarida.</title>
        <authorList>
            <person name="Li Z."/>
        </authorList>
    </citation>
    <scope>NUCLEOTIDE SEQUENCE [LARGE SCALE GENOMIC DNA]</scope>
    <source>
        <strain evidence="1 2">CDC186</strain>
    </source>
</reference>
<organism evidence="1 2">
    <name type="scientific">Nocardia implantans</name>
    <dbReference type="NCBI Taxonomy" id="3108168"/>
    <lineage>
        <taxon>Bacteria</taxon>
        <taxon>Bacillati</taxon>
        <taxon>Actinomycetota</taxon>
        <taxon>Actinomycetes</taxon>
        <taxon>Mycobacteriales</taxon>
        <taxon>Nocardiaceae</taxon>
        <taxon>Nocardia</taxon>
    </lineage>
</organism>
<protein>
    <submittedName>
        <fullName evidence="1">Uncharacterized protein</fullName>
    </submittedName>
</protein>
<evidence type="ECO:0000313" key="1">
    <source>
        <dbReference type="EMBL" id="MEB3509397.1"/>
    </source>
</evidence>
<name>A0ABU6APK3_9NOCA</name>
<dbReference type="EMBL" id="JAYKYQ010000002">
    <property type="protein sequence ID" value="MEB3509397.1"/>
    <property type="molecule type" value="Genomic_DNA"/>
</dbReference>
<keyword evidence="2" id="KW-1185">Reference proteome</keyword>
<comment type="caution">
    <text evidence="1">The sequence shown here is derived from an EMBL/GenBank/DDBJ whole genome shotgun (WGS) entry which is preliminary data.</text>
</comment>
<gene>
    <name evidence="1" type="ORF">U3653_05145</name>
</gene>
<dbReference type="GeneID" id="96241574"/>
<proteinExistence type="predicted"/>
<dbReference type="RefSeq" id="WP_267465347.1">
    <property type="nucleotide sequence ID" value="NZ_JAYESH010000001.1"/>
</dbReference>
<sequence>MNAQAQFEQSVASTADAVAELTRGTGAAPLPPRIRPVALT</sequence>
<evidence type="ECO:0000313" key="2">
    <source>
        <dbReference type="Proteomes" id="UP001348098"/>
    </source>
</evidence>